<organism evidence="9 10">
    <name type="scientific">Fibroporia radiculosa</name>
    <dbReference type="NCBI Taxonomy" id="599839"/>
    <lineage>
        <taxon>Eukaryota</taxon>
        <taxon>Fungi</taxon>
        <taxon>Dikarya</taxon>
        <taxon>Basidiomycota</taxon>
        <taxon>Agaricomycotina</taxon>
        <taxon>Agaricomycetes</taxon>
        <taxon>Polyporales</taxon>
        <taxon>Fibroporiaceae</taxon>
        <taxon>Fibroporia</taxon>
    </lineage>
</organism>
<dbReference type="AlphaFoldDB" id="J4GMF9"/>
<dbReference type="CDD" id="cd10719">
    <property type="entry name" value="DnaJ_zf"/>
    <property type="match status" value="1"/>
</dbReference>
<keyword evidence="3 6" id="KW-0863">Zinc-finger</keyword>
<gene>
    <name evidence="9" type="ORF">FIBRA_02117</name>
</gene>
<feature type="zinc finger region" description="CR-type" evidence="6">
    <location>
        <begin position="370"/>
        <end position="453"/>
    </location>
</feature>
<dbReference type="InParanoid" id="J4GMF9"/>
<evidence type="ECO:0000256" key="7">
    <source>
        <dbReference type="SAM" id="MobiDB-lite"/>
    </source>
</evidence>
<dbReference type="FunCoup" id="J4GMF9">
    <property type="interactions" value="223"/>
</dbReference>
<evidence type="ECO:0000313" key="10">
    <source>
        <dbReference type="Proteomes" id="UP000006352"/>
    </source>
</evidence>
<evidence type="ECO:0000256" key="6">
    <source>
        <dbReference type="PROSITE-ProRule" id="PRU00546"/>
    </source>
</evidence>
<reference evidence="9 10" key="1">
    <citation type="journal article" date="2012" name="Appl. Environ. Microbiol.">
        <title>Short-read sequencing for genomic analysis of the brown rot fungus Fibroporia radiculosa.</title>
        <authorList>
            <person name="Tang J.D."/>
            <person name="Perkins A.D."/>
            <person name="Sonstegard T.S."/>
            <person name="Schroeder S.G."/>
            <person name="Burgess S.C."/>
            <person name="Diehl S.V."/>
        </authorList>
    </citation>
    <scope>NUCLEOTIDE SEQUENCE [LARGE SCALE GENOMIC DNA]</scope>
    <source>
        <strain evidence="9 10">TFFH 294</strain>
    </source>
</reference>
<dbReference type="Pfam" id="PF00684">
    <property type="entry name" value="DnaJ_CXXCXGXG"/>
    <property type="match status" value="1"/>
</dbReference>
<dbReference type="Pfam" id="PF01556">
    <property type="entry name" value="DnaJ_C"/>
    <property type="match status" value="1"/>
</dbReference>
<feature type="compositionally biased region" description="Polar residues" evidence="7">
    <location>
        <begin position="40"/>
        <end position="54"/>
    </location>
</feature>
<feature type="compositionally biased region" description="Low complexity" evidence="7">
    <location>
        <begin position="155"/>
        <end position="192"/>
    </location>
</feature>
<dbReference type="Gene3D" id="2.10.230.10">
    <property type="entry name" value="Heat shock protein DnaJ, cysteine-rich domain"/>
    <property type="match status" value="1"/>
</dbReference>
<dbReference type="FunFam" id="2.10.230.10:FF:000002">
    <property type="entry name" value="Molecular chaperone DnaJ"/>
    <property type="match status" value="1"/>
</dbReference>
<dbReference type="FunFam" id="2.60.260.20:FF:000013">
    <property type="entry name" value="DnaJ subfamily B member 11"/>
    <property type="match status" value="1"/>
</dbReference>
<evidence type="ECO:0000256" key="1">
    <source>
        <dbReference type="ARBA" id="ARBA00022723"/>
    </source>
</evidence>
<dbReference type="GO" id="GO:0051082">
    <property type="term" value="F:unfolded protein binding"/>
    <property type="evidence" value="ECO:0007669"/>
    <property type="project" value="InterPro"/>
</dbReference>
<dbReference type="InterPro" id="IPR002939">
    <property type="entry name" value="DnaJ_C"/>
</dbReference>
<evidence type="ECO:0000256" key="4">
    <source>
        <dbReference type="ARBA" id="ARBA00022833"/>
    </source>
</evidence>
<sequence length="602" mass="66279">MYSPRNSYGSPPAELSNNPFIDHPANALARYPDIDGTDSPAGTQYTSWLQQPSGSIAGPNPSGYPEQGASPGYGGRYHQPQVQPQETSWNGNGGYMQSQQGYSGSPVQNPQMTGRQGFQPSSSFGQQLASQVNNAYGVPPQPQPQQAQYTGYPMSTSSQYSQGYQPGYTPQQQQQNPQYLTEFDPYAQSAGAPGSGGSQYRPPHPREYVQQHKVELESWDGYAWKQVQNSFDALKEAWAARKRDIEARVRSYGGVGLFGGGGYGTMYGGQAQEVARLENLVREAELNFDSVAASTFQMHEVYTGYRQSGDLASKKREGLKAHEGGGQQYTNPFDIFQNFFGGGFHGQQQVRRGPNSISEIEISLTDIYTGANIDLGITKRILCDHCRGSGAASSADIHTCPACNGAGVQIVRQQIMPGMFSQAQVTCGQCGGRGSTIVRRCPHCGGAKVLDHTQHYTLEVPKGAPEGYEVVFDGEGDESPDWEPGDIITRLRTRKDKGGWRRKESSLYWRETIGIEEALLGFERNLTHLDGHIVELKRHGVTQPGFVQTIKSEGMPVFEHDDAYGELYIEYNVVLPREVSPDMRRRLLQAFHAEGDRSKDEL</sequence>
<keyword evidence="5" id="KW-0143">Chaperone</keyword>
<feature type="compositionally biased region" description="Polar residues" evidence="7">
    <location>
        <begin position="80"/>
        <end position="89"/>
    </location>
</feature>
<dbReference type="GeneID" id="24095001"/>
<dbReference type="HOGENOM" id="CLU_453428_0_0_1"/>
<evidence type="ECO:0000313" key="9">
    <source>
        <dbReference type="EMBL" id="CCM00090.1"/>
    </source>
</evidence>
<dbReference type="RefSeq" id="XP_012179373.1">
    <property type="nucleotide sequence ID" value="XM_012323983.1"/>
</dbReference>
<dbReference type="InterPro" id="IPR001305">
    <property type="entry name" value="HSP_DnaJ_Cys-rich_dom"/>
</dbReference>
<dbReference type="GO" id="GO:0006457">
    <property type="term" value="P:protein folding"/>
    <property type="evidence" value="ECO:0007669"/>
    <property type="project" value="InterPro"/>
</dbReference>
<dbReference type="PANTHER" id="PTHR43888">
    <property type="entry name" value="DNAJ-LIKE-2, ISOFORM A-RELATED"/>
    <property type="match status" value="1"/>
</dbReference>
<dbReference type="CDD" id="cd10747">
    <property type="entry name" value="DnaJ_C"/>
    <property type="match status" value="1"/>
</dbReference>
<dbReference type="OrthoDB" id="550424at2759"/>
<feature type="compositionally biased region" description="Low complexity" evidence="7">
    <location>
        <begin position="116"/>
        <end position="127"/>
    </location>
</feature>
<dbReference type="PROSITE" id="PS51188">
    <property type="entry name" value="ZF_CR"/>
    <property type="match status" value="1"/>
</dbReference>
<protein>
    <recommendedName>
        <fullName evidence="8">CR-type domain-containing protein</fullName>
    </recommendedName>
</protein>
<keyword evidence="1 6" id="KW-0479">Metal-binding</keyword>
<feature type="domain" description="CR-type" evidence="8">
    <location>
        <begin position="370"/>
        <end position="453"/>
    </location>
</feature>
<dbReference type="SUPFAM" id="SSF57938">
    <property type="entry name" value="DnaJ/Hsp40 cysteine-rich domain"/>
    <property type="match status" value="1"/>
</dbReference>
<evidence type="ECO:0000259" key="8">
    <source>
        <dbReference type="PROSITE" id="PS51188"/>
    </source>
</evidence>
<evidence type="ECO:0000256" key="2">
    <source>
        <dbReference type="ARBA" id="ARBA00022737"/>
    </source>
</evidence>
<dbReference type="Proteomes" id="UP000006352">
    <property type="component" value="Unassembled WGS sequence"/>
</dbReference>
<dbReference type="Gene3D" id="2.60.260.20">
    <property type="entry name" value="Urease metallochaperone UreE, N-terminal domain"/>
    <property type="match status" value="2"/>
</dbReference>
<proteinExistence type="predicted"/>
<dbReference type="InterPro" id="IPR036410">
    <property type="entry name" value="HSP_DnaJ_Cys-rich_dom_sf"/>
</dbReference>
<keyword evidence="10" id="KW-1185">Reference proteome</keyword>
<keyword evidence="4 6" id="KW-0862">Zinc</keyword>
<feature type="region of interest" description="Disordered" evidence="7">
    <location>
        <begin position="1"/>
        <end position="205"/>
    </location>
</feature>
<dbReference type="SUPFAM" id="SSF49493">
    <property type="entry name" value="HSP40/DnaJ peptide-binding domain"/>
    <property type="match status" value="2"/>
</dbReference>
<dbReference type="STRING" id="599839.J4GMF9"/>
<dbReference type="InterPro" id="IPR008971">
    <property type="entry name" value="HSP40/DnaJ_pept-bd"/>
</dbReference>
<keyword evidence="2" id="KW-0677">Repeat</keyword>
<feature type="compositionally biased region" description="Polar residues" evidence="7">
    <location>
        <begin position="1"/>
        <end position="19"/>
    </location>
</feature>
<dbReference type="EMBL" id="HE796965">
    <property type="protein sequence ID" value="CCM00090.1"/>
    <property type="molecule type" value="Genomic_DNA"/>
</dbReference>
<evidence type="ECO:0000256" key="5">
    <source>
        <dbReference type="ARBA" id="ARBA00023186"/>
    </source>
</evidence>
<dbReference type="GO" id="GO:0030544">
    <property type="term" value="F:Hsp70 protein binding"/>
    <property type="evidence" value="ECO:0007669"/>
    <property type="project" value="InterPro"/>
</dbReference>
<evidence type="ECO:0000256" key="3">
    <source>
        <dbReference type="ARBA" id="ARBA00022771"/>
    </source>
</evidence>
<accession>J4GMF9</accession>
<name>J4GMF9_9APHY</name>
<dbReference type="GO" id="GO:0008270">
    <property type="term" value="F:zinc ion binding"/>
    <property type="evidence" value="ECO:0007669"/>
    <property type="project" value="UniProtKB-KW"/>
</dbReference>
<feature type="compositionally biased region" description="Low complexity" evidence="7">
    <location>
        <begin position="95"/>
        <end position="105"/>
    </location>
</feature>
<dbReference type="InterPro" id="IPR044713">
    <property type="entry name" value="DNJA1/2-like"/>
</dbReference>